<evidence type="ECO:0000313" key="3">
    <source>
        <dbReference type="Proteomes" id="UP000233551"/>
    </source>
</evidence>
<dbReference type="Proteomes" id="UP000233551">
    <property type="component" value="Unassembled WGS sequence"/>
</dbReference>
<name>A0A2I0L9P8_PUNGR</name>
<dbReference type="AlphaFoldDB" id="A0A2I0L9P8"/>
<proteinExistence type="predicted"/>
<protein>
    <recommendedName>
        <fullName evidence="1">Retrovirus-related Pol polyprotein from transposon TNT 1-94-like beta-barrel domain-containing protein</fullName>
    </recommendedName>
</protein>
<keyword evidence="3" id="KW-1185">Reference proteome</keyword>
<dbReference type="InterPro" id="IPR054722">
    <property type="entry name" value="PolX-like_BBD"/>
</dbReference>
<dbReference type="EMBL" id="PGOL01000092">
    <property type="protein sequence ID" value="PKI77417.1"/>
    <property type="molecule type" value="Genomic_DNA"/>
</dbReference>
<feature type="domain" description="Retrovirus-related Pol polyprotein from transposon TNT 1-94-like beta-barrel" evidence="1">
    <location>
        <begin position="21"/>
        <end position="62"/>
    </location>
</feature>
<organism evidence="2 3">
    <name type="scientific">Punica granatum</name>
    <name type="common">Pomegranate</name>
    <dbReference type="NCBI Taxonomy" id="22663"/>
    <lineage>
        <taxon>Eukaryota</taxon>
        <taxon>Viridiplantae</taxon>
        <taxon>Streptophyta</taxon>
        <taxon>Embryophyta</taxon>
        <taxon>Tracheophyta</taxon>
        <taxon>Spermatophyta</taxon>
        <taxon>Magnoliopsida</taxon>
        <taxon>eudicotyledons</taxon>
        <taxon>Gunneridae</taxon>
        <taxon>Pentapetalae</taxon>
        <taxon>rosids</taxon>
        <taxon>malvids</taxon>
        <taxon>Myrtales</taxon>
        <taxon>Lythraceae</taxon>
        <taxon>Punica</taxon>
    </lineage>
</organism>
<dbReference type="Pfam" id="PF22936">
    <property type="entry name" value="Pol_BBD"/>
    <property type="match status" value="1"/>
</dbReference>
<accession>A0A2I0L9P8</accession>
<reference evidence="2 3" key="1">
    <citation type="submission" date="2017-11" db="EMBL/GenBank/DDBJ databases">
        <title>De-novo sequencing of pomegranate (Punica granatum L.) genome.</title>
        <authorList>
            <person name="Akparov Z."/>
            <person name="Amiraslanov A."/>
            <person name="Hajiyeva S."/>
            <person name="Abbasov M."/>
            <person name="Kaur K."/>
            <person name="Hamwieh A."/>
            <person name="Solovyev V."/>
            <person name="Salamov A."/>
            <person name="Braich B."/>
            <person name="Kosarev P."/>
            <person name="Mahmoud A."/>
            <person name="Hajiyev E."/>
            <person name="Babayeva S."/>
            <person name="Izzatullayeva V."/>
            <person name="Mammadov A."/>
            <person name="Mammadov A."/>
            <person name="Sharifova S."/>
            <person name="Ojaghi J."/>
            <person name="Eynullazada K."/>
            <person name="Bayramov B."/>
            <person name="Abdulazimova A."/>
            <person name="Shahmuradov I."/>
        </authorList>
    </citation>
    <scope>NUCLEOTIDE SEQUENCE [LARGE SCALE GENOMIC DNA]</scope>
    <source>
        <strain evidence="3">cv. AG2017</strain>
        <tissue evidence="2">Leaf</tissue>
    </source>
</reference>
<evidence type="ECO:0000259" key="1">
    <source>
        <dbReference type="Pfam" id="PF22936"/>
    </source>
</evidence>
<comment type="caution">
    <text evidence="2">The sequence shown here is derived from an EMBL/GenBank/DDBJ whole genome shotgun (WGS) entry which is preliminary data.</text>
</comment>
<sequence>MGDRDLHYIRSVRYNVGSRLSHTCDIVGIKRVRIEMYDGSEETLLDVSHVSGIRRNLISLQSRNGLGCMYMIQDGVMKVSLDALVLMMRVLLEELYVLLDKTGSTLAIEWNLEEKYLDVLRHGRDQCKECSVVGESSKSLVKRYVVLDEVALTKQCKRASRVKVEPCVKATSWKNVEFEES</sequence>
<evidence type="ECO:0000313" key="2">
    <source>
        <dbReference type="EMBL" id="PKI77417.1"/>
    </source>
</evidence>
<gene>
    <name evidence="2" type="ORF">CRG98_002190</name>
</gene>